<feature type="region of interest" description="Disordered" evidence="6">
    <location>
        <begin position="383"/>
        <end position="402"/>
    </location>
</feature>
<dbReference type="PANTHER" id="PTHR30618">
    <property type="entry name" value="NCS1 FAMILY PURINE/PYRIMIDINE TRANSPORTER"/>
    <property type="match status" value="1"/>
</dbReference>
<dbReference type="EMBL" id="JADGJH010000295">
    <property type="protein sequence ID" value="KAJ3131444.1"/>
    <property type="molecule type" value="Genomic_DNA"/>
</dbReference>
<feature type="transmembrane region" description="Helical" evidence="7">
    <location>
        <begin position="155"/>
        <end position="174"/>
    </location>
</feature>
<feature type="transmembrane region" description="Helical" evidence="7">
    <location>
        <begin position="263"/>
        <end position="296"/>
    </location>
</feature>
<keyword evidence="5 7" id="KW-0472">Membrane</keyword>
<evidence type="ECO:0000256" key="6">
    <source>
        <dbReference type="SAM" id="MobiDB-lite"/>
    </source>
</evidence>
<keyword evidence="9" id="KW-1185">Reference proteome</keyword>
<keyword evidence="4 7" id="KW-1133">Transmembrane helix</keyword>
<evidence type="ECO:0000256" key="4">
    <source>
        <dbReference type="ARBA" id="ARBA00022989"/>
    </source>
</evidence>
<evidence type="ECO:0000313" key="8">
    <source>
        <dbReference type="EMBL" id="KAJ3131444.1"/>
    </source>
</evidence>
<dbReference type="Proteomes" id="UP001211907">
    <property type="component" value="Unassembled WGS sequence"/>
</dbReference>
<dbReference type="Pfam" id="PF02133">
    <property type="entry name" value="Transp_cyt_pur"/>
    <property type="match status" value="2"/>
</dbReference>
<sequence length="402" mass="43858">MTFWFSVVATISNWYGGSVEALGLSMWEALGCAFGGQLLISVIIVLNGRAGTAHHIGFPVLNRSAFGIYGGLWPTFSRAVISIVWNGVNAVQGGQSIYVMLRAIFPTIADISNTIGSGSALTSGEMIEFAIFFIITCCFLIIPVSKMKGLVYSKLVVFIISELALLILMLILAGGIGPVASQGSTVSGPEKSRLIVRFFFLGAANCATFASNASDFQRYAGKKTDVIFGNVLGFLLSNLIVGIVGNIVYASSQVVFGELICPWYLLGIASIFISFLSSYQIFLLSITGVLLANYYLVARGYLKIPDLFSDSKHGAYYFFHGFGIQAFVAYIIGIIPSFYGFLNNIGINASNGVVKTILSAGTYYLYCWLWPVPIQFNEGWKEPEDYEQENDSDIEKYENQLK</sequence>
<evidence type="ECO:0000256" key="3">
    <source>
        <dbReference type="ARBA" id="ARBA00022692"/>
    </source>
</evidence>
<feature type="transmembrane region" description="Helical" evidence="7">
    <location>
        <begin position="226"/>
        <end position="251"/>
    </location>
</feature>
<dbReference type="AlphaFoldDB" id="A0AAD5XG63"/>
<feature type="transmembrane region" description="Helical" evidence="7">
    <location>
        <begin position="317"/>
        <end position="342"/>
    </location>
</feature>
<evidence type="ECO:0000256" key="2">
    <source>
        <dbReference type="ARBA" id="ARBA00008974"/>
    </source>
</evidence>
<dbReference type="Gene3D" id="1.10.4160.10">
    <property type="entry name" value="Hydantoin permease"/>
    <property type="match status" value="2"/>
</dbReference>
<dbReference type="PANTHER" id="PTHR30618:SF1">
    <property type="entry name" value="URIDINE PERMEASE"/>
    <property type="match status" value="1"/>
</dbReference>
<comment type="similarity">
    <text evidence="2">Belongs to the purine-cytosine permease (2.A.39) family.</text>
</comment>
<accession>A0AAD5XG63</accession>
<dbReference type="GO" id="GO:0015205">
    <property type="term" value="F:nucleobase transmembrane transporter activity"/>
    <property type="evidence" value="ECO:0007669"/>
    <property type="project" value="TreeGrafter"/>
</dbReference>
<feature type="transmembrane region" description="Helical" evidence="7">
    <location>
        <begin position="194"/>
        <end position="214"/>
    </location>
</feature>
<reference evidence="8" key="1">
    <citation type="submission" date="2020-05" db="EMBL/GenBank/DDBJ databases">
        <title>Phylogenomic resolution of chytrid fungi.</title>
        <authorList>
            <person name="Stajich J.E."/>
            <person name="Amses K."/>
            <person name="Simmons R."/>
            <person name="Seto K."/>
            <person name="Myers J."/>
            <person name="Bonds A."/>
            <person name="Quandt C.A."/>
            <person name="Barry K."/>
            <person name="Liu P."/>
            <person name="Grigoriev I."/>
            <person name="Longcore J.E."/>
            <person name="James T.Y."/>
        </authorList>
    </citation>
    <scope>NUCLEOTIDE SEQUENCE</scope>
    <source>
        <strain evidence="8">JEL0513</strain>
    </source>
</reference>
<feature type="transmembrane region" description="Helical" evidence="7">
    <location>
        <begin position="66"/>
        <end position="85"/>
    </location>
</feature>
<dbReference type="InterPro" id="IPR001248">
    <property type="entry name" value="Pur-cyt_permease"/>
</dbReference>
<comment type="subcellular location">
    <subcellularLocation>
        <location evidence="1">Membrane</location>
        <topology evidence="1">Multi-pass membrane protein</topology>
    </subcellularLocation>
</comment>
<organism evidence="8 9">
    <name type="scientific">Physocladia obscura</name>
    <dbReference type="NCBI Taxonomy" id="109957"/>
    <lineage>
        <taxon>Eukaryota</taxon>
        <taxon>Fungi</taxon>
        <taxon>Fungi incertae sedis</taxon>
        <taxon>Chytridiomycota</taxon>
        <taxon>Chytridiomycota incertae sedis</taxon>
        <taxon>Chytridiomycetes</taxon>
        <taxon>Chytridiales</taxon>
        <taxon>Chytriomycetaceae</taxon>
        <taxon>Physocladia</taxon>
    </lineage>
</organism>
<evidence type="ECO:0000313" key="9">
    <source>
        <dbReference type="Proteomes" id="UP001211907"/>
    </source>
</evidence>
<feature type="transmembrane region" description="Helical" evidence="7">
    <location>
        <begin position="24"/>
        <end position="46"/>
    </location>
</feature>
<evidence type="ECO:0000256" key="5">
    <source>
        <dbReference type="ARBA" id="ARBA00023136"/>
    </source>
</evidence>
<feature type="compositionally biased region" description="Basic and acidic residues" evidence="6">
    <location>
        <begin position="393"/>
        <end position="402"/>
    </location>
</feature>
<dbReference type="InterPro" id="IPR045225">
    <property type="entry name" value="Uracil/uridine/allantoin_perm"/>
</dbReference>
<evidence type="ECO:0000256" key="1">
    <source>
        <dbReference type="ARBA" id="ARBA00004141"/>
    </source>
</evidence>
<evidence type="ECO:0000256" key="7">
    <source>
        <dbReference type="SAM" id="Phobius"/>
    </source>
</evidence>
<comment type="caution">
    <text evidence="8">The sequence shown here is derived from an EMBL/GenBank/DDBJ whole genome shotgun (WGS) entry which is preliminary data.</text>
</comment>
<gene>
    <name evidence="8" type="ORF">HK100_006348</name>
</gene>
<feature type="transmembrane region" description="Helical" evidence="7">
    <location>
        <begin position="126"/>
        <end position="143"/>
    </location>
</feature>
<keyword evidence="3 7" id="KW-0812">Transmembrane</keyword>
<name>A0AAD5XG63_9FUNG</name>
<protein>
    <submittedName>
        <fullName evidence="8">Uncharacterized protein</fullName>
    </submittedName>
</protein>
<proteinExistence type="inferred from homology"/>
<dbReference type="GO" id="GO:0005886">
    <property type="term" value="C:plasma membrane"/>
    <property type="evidence" value="ECO:0007669"/>
    <property type="project" value="TreeGrafter"/>
</dbReference>